<feature type="compositionally biased region" description="Basic residues" evidence="1">
    <location>
        <begin position="45"/>
        <end position="56"/>
    </location>
</feature>
<evidence type="ECO:0000313" key="3">
    <source>
        <dbReference type="Proteomes" id="UP000886998"/>
    </source>
</evidence>
<comment type="caution">
    <text evidence="2">The sequence shown here is derived from an EMBL/GenBank/DDBJ whole genome shotgun (WGS) entry which is preliminary data.</text>
</comment>
<proteinExistence type="predicted"/>
<feature type="compositionally biased region" description="Basic and acidic residues" evidence="1">
    <location>
        <begin position="1"/>
        <end position="23"/>
    </location>
</feature>
<feature type="region of interest" description="Disordered" evidence="1">
    <location>
        <begin position="1"/>
        <end position="56"/>
    </location>
</feature>
<reference evidence="2" key="1">
    <citation type="submission" date="2020-08" db="EMBL/GenBank/DDBJ databases">
        <title>Multicomponent nature underlies the extraordinary mechanical properties of spider dragline silk.</title>
        <authorList>
            <person name="Kono N."/>
            <person name="Nakamura H."/>
            <person name="Mori M."/>
            <person name="Yoshida Y."/>
            <person name="Ohtoshi R."/>
            <person name="Malay A.D."/>
            <person name="Moran D.A.P."/>
            <person name="Tomita M."/>
            <person name="Numata K."/>
            <person name="Arakawa K."/>
        </authorList>
    </citation>
    <scope>NUCLEOTIDE SEQUENCE</scope>
</reference>
<protein>
    <submittedName>
        <fullName evidence="2">Uncharacterized protein</fullName>
    </submittedName>
</protein>
<organism evidence="2 3">
    <name type="scientific">Trichonephila inaurata madagascariensis</name>
    <dbReference type="NCBI Taxonomy" id="2747483"/>
    <lineage>
        <taxon>Eukaryota</taxon>
        <taxon>Metazoa</taxon>
        <taxon>Ecdysozoa</taxon>
        <taxon>Arthropoda</taxon>
        <taxon>Chelicerata</taxon>
        <taxon>Arachnida</taxon>
        <taxon>Araneae</taxon>
        <taxon>Araneomorphae</taxon>
        <taxon>Entelegynae</taxon>
        <taxon>Araneoidea</taxon>
        <taxon>Nephilidae</taxon>
        <taxon>Trichonephila</taxon>
        <taxon>Trichonephila inaurata</taxon>
    </lineage>
</organism>
<evidence type="ECO:0000256" key="1">
    <source>
        <dbReference type="SAM" id="MobiDB-lite"/>
    </source>
</evidence>
<sequence length="56" mass="6150">MVLDLPEERCKSKGDQSGKEEKGTSSPARTAGIQATGRSLDTRFVKRRSRNRGAND</sequence>
<evidence type="ECO:0000313" key="2">
    <source>
        <dbReference type="EMBL" id="GFY73195.1"/>
    </source>
</evidence>
<gene>
    <name evidence="2" type="ORF">TNIN_383771</name>
</gene>
<feature type="non-terminal residue" evidence="2">
    <location>
        <position position="56"/>
    </location>
</feature>
<name>A0A8X6YHS5_9ARAC</name>
<dbReference type="EMBL" id="BMAV01019906">
    <property type="protein sequence ID" value="GFY73195.1"/>
    <property type="molecule type" value="Genomic_DNA"/>
</dbReference>
<dbReference type="AlphaFoldDB" id="A0A8X6YHS5"/>
<dbReference type="Proteomes" id="UP000886998">
    <property type="component" value="Unassembled WGS sequence"/>
</dbReference>
<accession>A0A8X6YHS5</accession>
<keyword evidence="3" id="KW-1185">Reference proteome</keyword>